<dbReference type="InterPro" id="IPR002575">
    <property type="entry name" value="Aminoglycoside_PTrfase"/>
</dbReference>
<reference evidence="3" key="1">
    <citation type="journal article" date="2020" name="Stud. Mycol.">
        <title>101 Dothideomycetes genomes: a test case for predicting lifestyles and emergence of pathogens.</title>
        <authorList>
            <person name="Haridas S."/>
            <person name="Albert R."/>
            <person name="Binder M."/>
            <person name="Bloem J."/>
            <person name="Labutti K."/>
            <person name="Salamov A."/>
            <person name="Andreopoulos B."/>
            <person name="Baker S."/>
            <person name="Barry K."/>
            <person name="Bills G."/>
            <person name="Bluhm B."/>
            <person name="Cannon C."/>
            <person name="Castanera R."/>
            <person name="Culley D."/>
            <person name="Daum C."/>
            <person name="Ezra D."/>
            <person name="Gonzalez J."/>
            <person name="Henrissat B."/>
            <person name="Kuo A."/>
            <person name="Liang C."/>
            <person name="Lipzen A."/>
            <person name="Lutzoni F."/>
            <person name="Magnuson J."/>
            <person name="Mondo S."/>
            <person name="Nolan M."/>
            <person name="Ohm R."/>
            <person name="Pangilinan J."/>
            <person name="Park H.-J."/>
            <person name="Ramirez L."/>
            <person name="Alfaro M."/>
            <person name="Sun H."/>
            <person name="Tritt A."/>
            <person name="Yoshinaga Y."/>
            <person name="Zwiers L.-H."/>
            <person name="Turgeon B."/>
            <person name="Goodwin S."/>
            <person name="Spatafora J."/>
            <person name="Crous P."/>
            <person name="Grigoriev I."/>
        </authorList>
    </citation>
    <scope>NUCLEOTIDE SEQUENCE</scope>
    <source>
        <strain evidence="3">ATCC 16933</strain>
    </source>
</reference>
<organism evidence="3 4">
    <name type="scientific">Lineolata rhizophorae</name>
    <dbReference type="NCBI Taxonomy" id="578093"/>
    <lineage>
        <taxon>Eukaryota</taxon>
        <taxon>Fungi</taxon>
        <taxon>Dikarya</taxon>
        <taxon>Ascomycota</taxon>
        <taxon>Pezizomycotina</taxon>
        <taxon>Dothideomycetes</taxon>
        <taxon>Dothideomycetes incertae sedis</taxon>
        <taxon>Lineolatales</taxon>
        <taxon>Lineolataceae</taxon>
        <taxon>Lineolata</taxon>
    </lineage>
</organism>
<dbReference type="Proteomes" id="UP000799766">
    <property type="component" value="Unassembled WGS sequence"/>
</dbReference>
<dbReference type="PANTHER" id="PTHR21310:SF55">
    <property type="entry name" value="AMINOGLYCOSIDE PHOSPHOTRANSFERASE DOMAIN-CONTAINING PROTEIN"/>
    <property type="match status" value="1"/>
</dbReference>
<keyword evidence="3" id="KW-0808">Transferase</keyword>
<dbReference type="GO" id="GO:0016301">
    <property type="term" value="F:kinase activity"/>
    <property type="evidence" value="ECO:0007669"/>
    <property type="project" value="UniProtKB-KW"/>
</dbReference>
<dbReference type="CDD" id="cd05120">
    <property type="entry name" value="APH_ChoK_like"/>
    <property type="match status" value="1"/>
</dbReference>
<evidence type="ECO:0000256" key="1">
    <source>
        <dbReference type="SAM" id="MobiDB-lite"/>
    </source>
</evidence>
<keyword evidence="4" id="KW-1185">Reference proteome</keyword>
<gene>
    <name evidence="3" type="ORF">BDY21DRAFT_348679</name>
</gene>
<name>A0A6A6NWD6_9PEZI</name>
<dbReference type="InterPro" id="IPR011009">
    <property type="entry name" value="Kinase-like_dom_sf"/>
</dbReference>
<feature type="compositionally biased region" description="Polar residues" evidence="1">
    <location>
        <begin position="1"/>
        <end position="13"/>
    </location>
</feature>
<protein>
    <submittedName>
        <fullName evidence="3">Kinase-like domain-containing protein</fullName>
    </submittedName>
</protein>
<dbReference type="Pfam" id="PF01636">
    <property type="entry name" value="APH"/>
    <property type="match status" value="1"/>
</dbReference>
<dbReference type="InterPro" id="IPR051678">
    <property type="entry name" value="AGP_Transferase"/>
</dbReference>
<evidence type="ECO:0000259" key="2">
    <source>
        <dbReference type="Pfam" id="PF01636"/>
    </source>
</evidence>
<evidence type="ECO:0000313" key="4">
    <source>
        <dbReference type="Proteomes" id="UP000799766"/>
    </source>
</evidence>
<feature type="domain" description="Aminoglycoside phosphotransferase" evidence="2">
    <location>
        <begin position="69"/>
        <end position="268"/>
    </location>
</feature>
<dbReference type="PANTHER" id="PTHR21310">
    <property type="entry name" value="AMINOGLYCOSIDE PHOSPHOTRANSFERASE-RELATED-RELATED"/>
    <property type="match status" value="1"/>
</dbReference>
<feature type="region of interest" description="Disordered" evidence="1">
    <location>
        <begin position="1"/>
        <end position="21"/>
    </location>
</feature>
<accession>A0A6A6NWD6</accession>
<dbReference type="SUPFAM" id="SSF56112">
    <property type="entry name" value="Protein kinase-like (PK-like)"/>
    <property type="match status" value="1"/>
</dbReference>
<evidence type="ECO:0000313" key="3">
    <source>
        <dbReference type="EMBL" id="KAF2455782.1"/>
    </source>
</evidence>
<keyword evidence="3" id="KW-0418">Kinase</keyword>
<dbReference type="Gene3D" id="3.90.1200.10">
    <property type="match status" value="1"/>
</dbReference>
<dbReference type="EMBL" id="MU001685">
    <property type="protein sequence ID" value="KAF2455782.1"/>
    <property type="molecule type" value="Genomic_DNA"/>
</dbReference>
<dbReference type="OrthoDB" id="8300194at2759"/>
<proteinExistence type="predicted"/>
<sequence>MMPVPSQGSLDSSQEPRDARSGIQNSWFRRSFTLAAFALLRRWSPTDGRVFMLTPHLCLKCGPTRHISEAETMVYVANNTSVPVPKVYCAFRRKGITYILMERIEGNTIGSIWASASAQKKDRLRSQLRAFLQELRSLPPPRPGHIGDVNYSKLYDDRLSATGFGPFTTTKDFHRFLRRDVVITPGKLAELDQLISDHESREYETCFTHGDLNSYNILVRDGCVVGIIDWEMAGWYPKYWEYTSAWHVNPFALWWKQEVGNFLDTYPAELEMEKLRRKLFPMF</sequence>
<dbReference type="AlphaFoldDB" id="A0A6A6NWD6"/>